<proteinExistence type="predicted"/>
<feature type="domain" description="HMG box" evidence="6">
    <location>
        <begin position="42"/>
        <end position="111"/>
    </location>
</feature>
<dbReference type="EMBL" id="JBGFUD010003448">
    <property type="protein sequence ID" value="MFH4978720.1"/>
    <property type="molecule type" value="Genomic_DNA"/>
</dbReference>
<keyword evidence="2 3" id="KW-0539">Nucleus</keyword>
<organism evidence="7 8">
    <name type="scientific">Gnathostoma spinigerum</name>
    <dbReference type="NCBI Taxonomy" id="75299"/>
    <lineage>
        <taxon>Eukaryota</taxon>
        <taxon>Metazoa</taxon>
        <taxon>Ecdysozoa</taxon>
        <taxon>Nematoda</taxon>
        <taxon>Chromadorea</taxon>
        <taxon>Rhabditida</taxon>
        <taxon>Spirurina</taxon>
        <taxon>Gnathostomatomorpha</taxon>
        <taxon>Gnathostomatoidea</taxon>
        <taxon>Gnathostomatidae</taxon>
        <taxon>Gnathostoma</taxon>
    </lineage>
</organism>
<dbReference type="SMART" id="SM00398">
    <property type="entry name" value="HMG"/>
    <property type="match status" value="1"/>
</dbReference>
<dbReference type="SUPFAM" id="SSF47095">
    <property type="entry name" value="HMG-box"/>
    <property type="match status" value="1"/>
</dbReference>
<evidence type="ECO:0000313" key="7">
    <source>
        <dbReference type="EMBL" id="MFH4978720.1"/>
    </source>
</evidence>
<dbReference type="Gene3D" id="1.10.30.10">
    <property type="entry name" value="High mobility group box domain"/>
    <property type="match status" value="1"/>
</dbReference>
<dbReference type="PANTHER" id="PTHR46040">
    <property type="entry name" value="HIGH MOBILITY GROUP PROTEIN 2"/>
    <property type="match status" value="1"/>
</dbReference>
<feature type="DNA-binding region" description="HMG box" evidence="3">
    <location>
        <begin position="42"/>
        <end position="111"/>
    </location>
</feature>
<comment type="caution">
    <text evidence="7">The sequence shown here is derived from an EMBL/GenBank/DDBJ whole genome shotgun (WGS) entry which is preliminary data.</text>
</comment>
<evidence type="ECO:0000256" key="5">
    <source>
        <dbReference type="SAM" id="MobiDB-lite"/>
    </source>
</evidence>
<keyword evidence="8" id="KW-1185">Reference proteome</keyword>
<keyword evidence="1 3" id="KW-0238">DNA-binding</keyword>
<evidence type="ECO:0000259" key="6">
    <source>
        <dbReference type="PROSITE" id="PS50118"/>
    </source>
</evidence>
<evidence type="ECO:0000256" key="1">
    <source>
        <dbReference type="ARBA" id="ARBA00023125"/>
    </source>
</evidence>
<keyword evidence="4" id="KW-0175">Coiled coil</keyword>
<reference evidence="7 8" key="1">
    <citation type="submission" date="2024-08" db="EMBL/GenBank/DDBJ databases">
        <title>Gnathostoma spinigerum genome.</title>
        <authorList>
            <person name="Gonzalez-Bertolin B."/>
            <person name="Monzon S."/>
            <person name="Zaballos A."/>
            <person name="Jimenez P."/>
            <person name="Dekumyoy P."/>
            <person name="Varona S."/>
            <person name="Cuesta I."/>
            <person name="Sumanam S."/>
            <person name="Adisakwattana P."/>
            <person name="Gasser R.B."/>
            <person name="Hernandez-Gonzalez A."/>
            <person name="Young N.D."/>
            <person name="Perteguer M.J."/>
        </authorList>
    </citation>
    <scope>NUCLEOTIDE SEQUENCE [LARGE SCALE GENOMIC DNA]</scope>
    <source>
        <strain evidence="7">AL3</strain>
        <tissue evidence="7">Liver</tissue>
    </source>
</reference>
<evidence type="ECO:0000313" key="8">
    <source>
        <dbReference type="Proteomes" id="UP001608902"/>
    </source>
</evidence>
<protein>
    <recommendedName>
        <fullName evidence="6">HMG box domain-containing protein</fullName>
    </recommendedName>
</protein>
<gene>
    <name evidence="7" type="ORF">AB6A40_005429</name>
</gene>
<dbReference type="InterPro" id="IPR051965">
    <property type="entry name" value="ChromReg_NeuronalGeneExpr"/>
</dbReference>
<evidence type="ECO:0000256" key="4">
    <source>
        <dbReference type="SAM" id="Coils"/>
    </source>
</evidence>
<dbReference type="AlphaFoldDB" id="A0ABD6ER38"/>
<dbReference type="GO" id="GO:0003677">
    <property type="term" value="F:DNA binding"/>
    <property type="evidence" value="ECO:0007669"/>
    <property type="project" value="UniProtKB-UniRule"/>
</dbReference>
<feature type="coiled-coil region" evidence="4">
    <location>
        <begin position="172"/>
        <end position="206"/>
    </location>
</feature>
<evidence type="ECO:0000256" key="3">
    <source>
        <dbReference type="PROSITE-ProRule" id="PRU00267"/>
    </source>
</evidence>
<feature type="compositionally biased region" description="Basic and acidic residues" evidence="5">
    <location>
        <begin position="1"/>
        <end position="11"/>
    </location>
</feature>
<dbReference type="PROSITE" id="PS50118">
    <property type="entry name" value="HMG_BOX_2"/>
    <property type="match status" value="1"/>
</dbReference>
<dbReference type="InterPro" id="IPR009071">
    <property type="entry name" value="HMG_box_dom"/>
</dbReference>
<accession>A0ABD6ER38</accession>
<dbReference type="InterPro" id="IPR036910">
    <property type="entry name" value="HMG_box_dom_sf"/>
</dbReference>
<evidence type="ECO:0000256" key="2">
    <source>
        <dbReference type="ARBA" id="ARBA00023242"/>
    </source>
</evidence>
<dbReference type="Proteomes" id="UP001608902">
    <property type="component" value="Unassembled WGS sequence"/>
</dbReference>
<dbReference type="PANTHER" id="PTHR46040:SF3">
    <property type="entry name" value="HIGH MOBILITY GROUP PROTEIN 2"/>
    <property type="match status" value="1"/>
</dbReference>
<sequence length="287" mass="33755">MKANTEKKILKVEGGISNERRDTDHRNKTKPHSARILDKNAPKPPRSAFVFFLKSRHSLPGTEFYAPIPGKVWTNNPAADWKDLSNEQKAPFFEKYDLEQKEYQKRIAEYRKTDEYKKFKDRKLAIKRERRRSRRKKAVENTCMSNENLFKLDHICCPPDIPVFSNEFLQYNQEQENKVRHLRKSVKTLEEESKLLDRSIERYEAVIAQMKKSGKDDSEEGRELMSVKIKWSKALIDGLGSFRLPEGPRASENLEEFMVRLAEIQTRKPDHPILDHVRRQICGINLN</sequence>
<name>A0ABD6ER38_9BILA</name>
<feature type="region of interest" description="Disordered" evidence="5">
    <location>
        <begin position="1"/>
        <end position="42"/>
    </location>
</feature>
<dbReference type="GO" id="GO:0005634">
    <property type="term" value="C:nucleus"/>
    <property type="evidence" value="ECO:0007669"/>
    <property type="project" value="UniProtKB-UniRule"/>
</dbReference>